<evidence type="ECO:0000313" key="1">
    <source>
        <dbReference type="EMBL" id="QCE10827.1"/>
    </source>
</evidence>
<organism evidence="1 2">
    <name type="scientific">Vigna unguiculata</name>
    <name type="common">Cowpea</name>
    <dbReference type="NCBI Taxonomy" id="3917"/>
    <lineage>
        <taxon>Eukaryota</taxon>
        <taxon>Viridiplantae</taxon>
        <taxon>Streptophyta</taxon>
        <taxon>Embryophyta</taxon>
        <taxon>Tracheophyta</taxon>
        <taxon>Spermatophyta</taxon>
        <taxon>Magnoliopsida</taxon>
        <taxon>eudicotyledons</taxon>
        <taxon>Gunneridae</taxon>
        <taxon>Pentapetalae</taxon>
        <taxon>rosids</taxon>
        <taxon>fabids</taxon>
        <taxon>Fabales</taxon>
        <taxon>Fabaceae</taxon>
        <taxon>Papilionoideae</taxon>
        <taxon>50 kb inversion clade</taxon>
        <taxon>NPAAA clade</taxon>
        <taxon>indigoferoid/millettioid clade</taxon>
        <taxon>Phaseoleae</taxon>
        <taxon>Vigna</taxon>
    </lineage>
</organism>
<proteinExistence type="predicted"/>
<keyword evidence="2" id="KW-1185">Reference proteome</keyword>
<dbReference type="EMBL" id="CP039354">
    <property type="protein sequence ID" value="QCE10827.1"/>
    <property type="molecule type" value="Genomic_DNA"/>
</dbReference>
<name>A0A4D6NFU4_VIGUN</name>
<accession>A0A4D6NFU4</accession>
<gene>
    <name evidence="1" type="ORF">DEO72_LG10g2059</name>
</gene>
<protein>
    <submittedName>
        <fullName evidence="1">Uncharacterized protein</fullName>
    </submittedName>
</protein>
<sequence length="141" mass="15961">MEIVQDKLEEEMTIQGAYDKVKKKKIDELMLNNPEIASDISPNDPIGIIVSKEHLGRVRGLSHGARPTLAFKQSTTRLNDEKFMKMENDLTSLKNQMQILVAYIPSRDDVPEHFVVMAAGLVHPSVNQYLMLEVVIHHLLA</sequence>
<evidence type="ECO:0000313" key="2">
    <source>
        <dbReference type="Proteomes" id="UP000501690"/>
    </source>
</evidence>
<dbReference type="Proteomes" id="UP000501690">
    <property type="component" value="Linkage Group LG10"/>
</dbReference>
<reference evidence="1 2" key="1">
    <citation type="submission" date="2019-04" db="EMBL/GenBank/DDBJ databases">
        <title>An improved genome assembly and genetic linkage map for asparagus bean, Vigna unguiculata ssp. sesquipedialis.</title>
        <authorList>
            <person name="Xia Q."/>
            <person name="Zhang R."/>
            <person name="Dong Y."/>
        </authorList>
    </citation>
    <scope>NUCLEOTIDE SEQUENCE [LARGE SCALE GENOMIC DNA]</scope>
    <source>
        <tissue evidence="1">Leaf</tissue>
    </source>
</reference>
<dbReference type="AlphaFoldDB" id="A0A4D6NFU4"/>